<keyword evidence="2" id="KW-1185">Reference proteome</keyword>
<dbReference type="AlphaFoldDB" id="A0A2I1DIH6"/>
<proteinExistence type="predicted"/>
<accession>A0A2I1DIH6</accession>
<reference evidence="1 2" key="1">
    <citation type="submission" date="2017-03" db="EMBL/GenBank/DDBJ databases">
        <title>Draft genime sequence of the acidophilic sulfur-oxidizing bacterium Acidithiobacillus sp. SH, isolated from seawater.</title>
        <authorList>
            <person name="Sharmin S."/>
            <person name="Tokuhisa M."/>
            <person name="Kanao T."/>
            <person name="Kamimura K."/>
        </authorList>
    </citation>
    <scope>NUCLEOTIDE SEQUENCE [LARGE SCALE GENOMIC DNA]</scope>
    <source>
        <strain evidence="1 2">SH</strain>
    </source>
</reference>
<dbReference type="RefSeq" id="WP_101538887.1">
    <property type="nucleotide sequence ID" value="NZ_MXAV01000053.1"/>
</dbReference>
<dbReference type="InParanoid" id="A0A2I1DIH6"/>
<gene>
    <name evidence="1" type="ORF">B1757_13825</name>
</gene>
<dbReference type="EMBL" id="MXAV01000053">
    <property type="protein sequence ID" value="PKY09677.1"/>
    <property type="molecule type" value="Genomic_DNA"/>
</dbReference>
<comment type="caution">
    <text evidence="1">The sequence shown here is derived from an EMBL/GenBank/DDBJ whole genome shotgun (WGS) entry which is preliminary data.</text>
</comment>
<evidence type="ECO:0000313" key="2">
    <source>
        <dbReference type="Proteomes" id="UP000234329"/>
    </source>
</evidence>
<dbReference type="Proteomes" id="UP000234329">
    <property type="component" value="Unassembled WGS sequence"/>
</dbReference>
<protein>
    <submittedName>
        <fullName evidence="1">Uncharacterized protein</fullName>
    </submittedName>
</protein>
<evidence type="ECO:0000313" key="1">
    <source>
        <dbReference type="EMBL" id="PKY09677.1"/>
    </source>
</evidence>
<organism evidence="1 2">
    <name type="scientific">Acidithiobacillus marinus</name>
    <dbReference type="NCBI Taxonomy" id="187490"/>
    <lineage>
        <taxon>Bacteria</taxon>
        <taxon>Pseudomonadati</taxon>
        <taxon>Pseudomonadota</taxon>
        <taxon>Acidithiobacillia</taxon>
        <taxon>Acidithiobacillales</taxon>
        <taxon>Acidithiobacillaceae</taxon>
        <taxon>Acidithiobacillus</taxon>
    </lineage>
</organism>
<sequence>MNGILKNLIAQGTASEIAVIVEKAATSIVPDTHETGQIQQLGMAIGHLLTWLRDSQAIQIDEKDIGEIAEYNEIYALVIDRRIPIESRQAAIDYLNTYIGKNQKLREKHEGLEGAIKAGLKIMERQVTENPSEKWAEENAKRVEYAVLSGQDWQNNQPVTIKGLEFLMAQRTPFDTIN</sequence>
<name>A0A2I1DIH6_9PROT</name>